<dbReference type="PANTHER" id="PTHR22748:SF6">
    <property type="entry name" value="DNA-(APURINIC OR APYRIMIDINIC SITE) ENDONUCLEASE"/>
    <property type="match status" value="1"/>
</dbReference>
<feature type="site" description="Interaction with DNA substrate" evidence="7">
    <location>
        <position position="250"/>
    </location>
</feature>
<dbReference type="GO" id="GO:0006284">
    <property type="term" value="P:base-excision repair"/>
    <property type="evidence" value="ECO:0007669"/>
    <property type="project" value="TreeGrafter"/>
</dbReference>
<evidence type="ECO:0000256" key="5">
    <source>
        <dbReference type="PIRSR" id="PIRSR604808-1"/>
    </source>
</evidence>
<dbReference type="GO" id="GO:0008081">
    <property type="term" value="F:phosphoric diester hydrolase activity"/>
    <property type="evidence" value="ECO:0007669"/>
    <property type="project" value="TreeGrafter"/>
</dbReference>
<keyword evidence="2 6" id="KW-0479">Metal-binding</keyword>
<dbReference type="Gene3D" id="3.60.10.10">
    <property type="entry name" value="Endonuclease/exonuclease/phosphatase"/>
    <property type="match status" value="1"/>
</dbReference>
<feature type="active site" description="Proton acceptor" evidence="5">
    <location>
        <position position="250"/>
    </location>
</feature>
<dbReference type="GO" id="GO:0046872">
    <property type="term" value="F:metal ion binding"/>
    <property type="evidence" value="ECO:0007669"/>
    <property type="project" value="UniProtKB-KW"/>
</dbReference>
<feature type="domain" description="Endonuclease/exonuclease/phosphatase" evidence="8">
    <location>
        <begin position="5"/>
        <end position="250"/>
    </location>
</feature>
<dbReference type="PANTHER" id="PTHR22748">
    <property type="entry name" value="AP ENDONUCLEASE"/>
    <property type="match status" value="1"/>
</dbReference>
<evidence type="ECO:0000256" key="4">
    <source>
        <dbReference type="ARBA" id="ARBA00022842"/>
    </source>
</evidence>
<evidence type="ECO:0000256" key="3">
    <source>
        <dbReference type="ARBA" id="ARBA00022801"/>
    </source>
</evidence>
<dbReference type="GO" id="GO:0003677">
    <property type="term" value="F:DNA binding"/>
    <property type="evidence" value="ECO:0007669"/>
    <property type="project" value="InterPro"/>
</dbReference>
<proteinExistence type="inferred from homology"/>
<sequence>MKSIISWNVNGIRAAEKKGFLEWLAAESPDVLCLQETKAHKGQVSPELGDPVLPDGRKWKSWWSSAKKAGYSGTAIYSKEEPLDVRNMGIPEFDDEGRVTMAEYPGAVVISAYFPNSQEAGARLGYKLDFCSAMKETCDSLVSKGKNVILCGDYNIAHKPIDLANPKTNEKNPGYLPEERAWMDEFIGAGWVDTFRRFCAEGGHYSWWSYRFKAREKNIGWRIDYACVNPGFAPAVGESVILKDVYGSDHCPVKITCDLP</sequence>
<evidence type="ECO:0000256" key="1">
    <source>
        <dbReference type="ARBA" id="ARBA00007092"/>
    </source>
</evidence>
<feature type="binding site" evidence="6">
    <location>
        <position position="250"/>
    </location>
    <ligand>
        <name>Mg(2+)</name>
        <dbReference type="ChEBI" id="CHEBI:18420"/>
        <label>1</label>
    </ligand>
</feature>
<dbReference type="RefSeq" id="WP_230756984.1">
    <property type="nucleotide sequence ID" value="NZ_JAINWA010000003.1"/>
</dbReference>
<dbReference type="NCBIfam" id="TIGR00633">
    <property type="entry name" value="xth"/>
    <property type="match status" value="1"/>
</dbReference>
<feature type="active site" evidence="5">
    <location>
        <position position="113"/>
    </location>
</feature>
<organism evidence="9 10">
    <name type="scientific">Teretinema zuelzerae</name>
    <dbReference type="NCBI Taxonomy" id="156"/>
    <lineage>
        <taxon>Bacteria</taxon>
        <taxon>Pseudomonadati</taxon>
        <taxon>Spirochaetota</taxon>
        <taxon>Spirochaetia</taxon>
        <taxon>Spirochaetales</taxon>
        <taxon>Treponemataceae</taxon>
        <taxon>Teretinema</taxon>
    </lineage>
</organism>
<feature type="site" description="Important for catalytic activity" evidence="7">
    <location>
        <position position="224"/>
    </location>
</feature>
<dbReference type="GO" id="GO:0008311">
    <property type="term" value="F:double-stranded DNA 3'-5' DNA exonuclease activity"/>
    <property type="evidence" value="ECO:0007669"/>
    <property type="project" value="UniProtKB-EC"/>
</dbReference>
<evidence type="ECO:0000313" key="10">
    <source>
        <dbReference type="Proteomes" id="UP001198163"/>
    </source>
</evidence>
<evidence type="ECO:0000256" key="7">
    <source>
        <dbReference type="PIRSR" id="PIRSR604808-3"/>
    </source>
</evidence>
<name>A0AAE3EJH1_9SPIR</name>
<dbReference type="AlphaFoldDB" id="A0AAE3EJH1"/>
<keyword evidence="4 6" id="KW-0460">Magnesium</keyword>
<comment type="similarity">
    <text evidence="1">Belongs to the DNA repair enzymes AP/ExoA family.</text>
</comment>
<comment type="caution">
    <text evidence="9">The sequence shown here is derived from an EMBL/GenBank/DDBJ whole genome shotgun (WGS) entry which is preliminary data.</text>
</comment>
<dbReference type="GO" id="GO:0003906">
    <property type="term" value="F:DNA-(apurinic or apyrimidinic site) endonuclease activity"/>
    <property type="evidence" value="ECO:0007669"/>
    <property type="project" value="TreeGrafter"/>
</dbReference>
<dbReference type="InterPro" id="IPR004808">
    <property type="entry name" value="AP_endonuc_1"/>
</dbReference>
<keyword evidence="6" id="KW-0464">Manganese</keyword>
<evidence type="ECO:0000256" key="6">
    <source>
        <dbReference type="PIRSR" id="PIRSR604808-2"/>
    </source>
</evidence>
<dbReference type="SUPFAM" id="SSF56219">
    <property type="entry name" value="DNase I-like"/>
    <property type="match status" value="1"/>
</dbReference>
<dbReference type="InterPro" id="IPR005135">
    <property type="entry name" value="Endo/exonuclease/phosphatase"/>
</dbReference>
<feature type="binding site" evidence="6">
    <location>
        <position position="8"/>
    </location>
    <ligand>
        <name>Mg(2+)</name>
        <dbReference type="ChEBI" id="CHEBI:18420"/>
        <label>1</label>
    </ligand>
</feature>
<dbReference type="InterPro" id="IPR020847">
    <property type="entry name" value="AP_endonuclease_F1_BS"/>
</dbReference>
<evidence type="ECO:0000313" key="9">
    <source>
        <dbReference type="EMBL" id="MCD1655576.1"/>
    </source>
</evidence>
<dbReference type="FunFam" id="3.60.10.10:FF:000026">
    <property type="entry name" value="Exodeoxyribonuclease III"/>
    <property type="match status" value="1"/>
</dbReference>
<dbReference type="InterPro" id="IPR036691">
    <property type="entry name" value="Endo/exonu/phosph_ase_sf"/>
</dbReference>
<protein>
    <submittedName>
        <fullName evidence="9">Exodeoxyribonuclease III</fullName>
        <ecNumber evidence="9">3.1.11.2</ecNumber>
    </submittedName>
</protein>
<dbReference type="EC" id="3.1.11.2" evidence="9"/>
<feature type="site" description="Transition state stabilizer" evidence="7">
    <location>
        <position position="155"/>
    </location>
</feature>
<keyword evidence="10" id="KW-1185">Reference proteome</keyword>
<feature type="binding site" evidence="6">
    <location>
        <position position="155"/>
    </location>
    <ligand>
        <name>Mg(2+)</name>
        <dbReference type="ChEBI" id="CHEBI:18420"/>
        <label>1</label>
    </ligand>
</feature>
<accession>A0AAE3EJH1</accession>
<reference evidence="9" key="1">
    <citation type="submission" date="2021-08" db="EMBL/GenBank/DDBJ databases">
        <title>Comparative analyses of Brucepasteria parasyntrophica and Teretinema zuelzerae.</title>
        <authorList>
            <person name="Song Y."/>
            <person name="Brune A."/>
        </authorList>
    </citation>
    <scope>NUCLEOTIDE SEQUENCE</scope>
    <source>
        <strain evidence="9">DSM 1903</strain>
    </source>
</reference>
<keyword evidence="3 9" id="KW-0378">Hydrolase</keyword>
<dbReference type="NCBIfam" id="TIGR00195">
    <property type="entry name" value="exoDNase_III"/>
    <property type="match status" value="1"/>
</dbReference>
<dbReference type="PROSITE" id="PS00726">
    <property type="entry name" value="AP_NUCLEASE_F1_1"/>
    <property type="match status" value="1"/>
</dbReference>
<comment type="cofactor">
    <cofactor evidence="6">
        <name>Mg(2+)</name>
        <dbReference type="ChEBI" id="CHEBI:18420"/>
    </cofactor>
    <cofactor evidence="6">
        <name>Mn(2+)</name>
        <dbReference type="ChEBI" id="CHEBI:29035"/>
    </cofactor>
    <text evidence="6">Probably binds two magnesium or manganese ions per subunit.</text>
</comment>
<dbReference type="Pfam" id="PF03372">
    <property type="entry name" value="Exo_endo_phos"/>
    <property type="match status" value="1"/>
</dbReference>
<feature type="binding site" evidence="6">
    <location>
        <position position="36"/>
    </location>
    <ligand>
        <name>Mg(2+)</name>
        <dbReference type="ChEBI" id="CHEBI:18420"/>
        <label>1</label>
    </ligand>
</feature>
<gene>
    <name evidence="9" type="primary">xth</name>
    <name evidence="9" type="ORF">K7J14_12820</name>
</gene>
<feature type="active site" description="Proton donor/acceptor" evidence="5">
    <location>
        <position position="153"/>
    </location>
</feature>
<feature type="binding site" evidence="6">
    <location>
        <position position="249"/>
    </location>
    <ligand>
        <name>Mg(2+)</name>
        <dbReference type="ChEBI" id="CHEBI:18420"/>
        <label>1</label>
    </ligand>
</feature>
<dbReference type="PROSITE" id="PS51435">
    <property type="entry name" value="AP_NUCLEASE_F1_4"/>
    <property type="match status" value="1"/>
</dbReference>
<evidence type="ECO:0000259" key="8">
    <source>
        <dbReference type="Pfam" id="PF03372"/>
    </source>
</evidence>
<dbReference type="EMBL" id="JAINWA010000003">
    <property type="protein sequence ID" value="MCD1655576.1"/>
    <property type="molecule type" value="Genomic_DNA"/>
</dbReference>
<evidence type="ECO:0000256" key="2">
    <source>
        <dbReference type="ARBA" id="ARBA00022723"/>
    </source>
</evidence>
<feature type="binding site" evidence="6">
    <location>
        <position position="153"/>
    </location>
    <ligand>
        <name>Mg(2+)</name>
        <dbReference type="ChEBI" id="CHEBI:18420"/>
        <label>1</label>
    </ligand>
</feature>
<dbReference type="Proteomes" id="UP001198163">
    <property type="component" value="Unassembled WGS sequence"/>
</dbReference>